<dbReference type="GO" id="GO:0046872">
    <property type="term" value="F:metal ion binding"/>
    <property type="evidence" value="ECO:0007669"/>
    <property type="project" value="UniProtKB-KW"/>
</dbReference>
<comment type="caution">
    <text evidence="3">The sequence shown here is derived from an EMBL/GenBank/DDBJ whole genome shotgun (WGS) entry which is preliminary data.</text>
</comment>
<dbReference type="STRING" id="36807.Mlaev_01510"/>
<dbReference type="InterPro" id="IPR011234">
    <property type="entry name" value="Fumarylacetoacetase-like_C"/>
</dbReference>
<dbReference type="InterPro" id="IPR036663">
    <property type="entry name" value="Fumarylacetoacetase_C_sf"/>
</dbReference>
<reference evidence="3 4" key="1">
    <citation type="submission" date="2016-01" db="EMBL/GenBank/DDBJ databases">
        <title>Draft genome sequences of Microbacterium laevaniformans LCDC 91-0039 and the type strain of Microbacterium hominis LCDC 84-209.</title>
        <authorList>
            <person name="Bernier A.-M."/>
            <person name="Bernard K."/>
        </authorList>
    </citation>
    <scope>NUCLEOTIDE SEQUENCE [LARGE SCALE GENOMIC DNA]</scope>
    <source>
        <strain evidence="3 4">LCDC 91-0039</strain>
    </source>
</reference>
<accession>A0A150HE93</accession>
<dbReference type="GO" id="GO:0050385">
    <property type="term" value="F:ureidoglycolate lyase activity"/>
    <property type="evidence" value="ECO:0007669"/>
    <property type="project" value="UniProtKB-EC"/>
</dbReference>
<organism evidence="3 4">
    <name type="scientific">Microbacterium laevaniformans</name>
    <dbReference type="NCBI Taxonomy" id="36807"/>
    <lineage>
        <taxon>Bacteria</taxon>
        <taxon>Bacillati</taxon>
        <taxon>Actinomycetota</taxon>
        <taxon>Actinomycetes</taxon>
        <taxon>Micrococcales</taxon>
        <taxon>Microbacteriaceae</taxon>
        <taxon>Microbacterium</taxon>
    </lineage>
</organism>
<dbReference type="PATRIC" id="fig|36807.3.peg.1531"/>
<dbReference type="Gene3D" id="3.90.850.10">
    <property type="entry name" value="Fumarylacetoacetase-like, C-terminal domain"/>
    <property type="match status" value="1"/>
</dbReference>
<proteinExistence type="predicted"/>
<dbReference type="Pfam" id="PF01557">
    <property type="entry name" value="FAA_hydrolase"/>
    <property type="match status" value="1"/>
</dbReference>
<dbReference type="GO" id="GO:0018773">
    <property type="term" value="F:acetylpyruvate hydrolase activity"/>
    <property type="evidence" value="ECO:0007669"/>
    <property type="project" value="TreeGrafter"/>
</dbReference>
<gene>
    <name evidence="3" type="ORF">Mlaev_01510</name>
</gene>
<evidence type="ECO:0000259" key="2">
    <source>
        <dbReference type="Pfam" id="PF01557"/>
    </source>
</evidence>
<keyword evidence="3" id="KW-0456">Lyase</keyword>
<dbReference type="EMBL" id="LRAD01000032">
    <property type="protein sequence ID" value="KXZ60432.1"/>
    <property type="molecule type" value="Genomic_DNA"/>
</dbReference>
<feature type="domain" description="Fumarylacetoacetase-like C-terminal" evidence="2">
    <location>
        <begin position="69"/>
        <end position="234"/>
    </location>
</feature>
<evidence type="ECO:0000313" key="3">
    <source>
        <dbReference type="EMBL" id="KXZ60432.1"/>
    </source>
</evidence>
<evidence type="ECO:0000256" key="1">
    <source>
        <dbReference type="ARBA" id="ARBA00022723"/>
    </source>
</evidence>
<dbReference type="PANTHER" id="PTHR11820:SF7">
    <property type="entry name" value="ACYLPYRUVASE FAHD1, MITOCHONDRIAL"/>
    <property type="match status" value="1"/>
</dbReference>
<dbReference type="AlphaFoldDB" id="A0A150HE93"/>
<dbReference type="SUPFAM" id="SSF56529">
    <property type="entry name" value="FAH"/>
    <property type="match status" value="1"/>
</dbReference>
<sequence>MLIGRALIDGKSVDVRWSPEGPVPISFPDDRDAIGAHPRDVAAPRPDAEMIAPAAPLVLVGIAQNGPGHPAPVQAWLKSPRTIVPSGRCVRLRRDAGRSVAEGEIAVVIGRDCTALTAATADRFVRGVTAVNDLSSPDRAAIDVRNFESKSGVGYTPLGPWIDTRADIDHVALRLEIDGAVVAQTDAGALPVSIRECLAYVASWTTLGPGDVVMTGAPFSAAPIEPGQRVEVIVGDVRLTTPTS</sequence>
<dbReference type="Proteomes" id="UP000075357">
    <property type="component" value="Unassembled WGS sequence"/>
</dbReference>
<evidence type="ECO:0000313" key="4">
    <source>
        <dbReference type="Proteomes" id="UP000075357"/>
    </source>
</evidence>
<dbReference type="EC" id="4.3.2.3" evidence="3"/>
<protein>
    <submittedName>
        <fullName evidence="3">Ureidoglycolate lyase</fullName>
        <ecNumber evidence="3">4.3.2.3</ecNumber>
    </submittedName>
</protein>
<name>A0A150HE93_9MICO</name>
<dbReference type="PANTHER" id="PTHR11820">
    <property type="entry name" value="ACYLPYRUVASE"/>
    <property type="match status" value="1"/>
</dbReference>
<dbReference type="RefSeq" id="WP_016464658.1">
    <property type="nucleotide sequence ID" value="NZ_LRAD01000032.1"/>
</dbReference>
<keyword evidence="1" id="KW-0479">Metal-binding</keyword>
<keyword evidence="4" id="KW-1185">Reference proteome</keyword>